<dbReference type="AlphaFoldDB" id="A0A7Z2VVV7"/>
<reference evidence="13 14" key="1">
    <citation type="submission" date="2020-04" db="EMBL/GenBank/DDBJ databases">
        <title>Genome sequencing of novel species.</title>
        <authorList>
            <person name="Heo J."/>
            <person name="Kim S.-J."/>
            <person name="Kim J.-S."/>
            <person name="Hong S.-B."/>
            <person name="Kwon S.-W."/>
        </authorList>
    </citation>
    <scope>NUCLEOTIDE SEQUENCE [LARGE SCALE GENOMIC DNA]</scope>
    <source>
        <strain evidence="13 14">GN2-R2</strain>
    </source>
</reference>
<evidence type="ECO:0000256" key="6">
    <source>
        <dbReference type="ARBA" id="ARBA00022692"/>
    </source>
</evidence>
<protein>
    <submittedName>
        <fullName evidence="13">Cytochrome d ubiquinol oxidase subunit II</fullName>
    </submittedName>
</protein>
<dbReference type="Pfam" id="PF02322">
    <property type="entry name" value="Cyt_bd_oxida_II"/>
    <property type="match status" value="1"/>
</dbReference>
<evidence type="ECO:0000256" key="12">
    <source>
        <dbReference type="SAM" id="Phobius"/>
    </source>
</evidence>
<keyword evidence="14" id="KW-1185">Reference proteome</keyword>
<comment type="similarity">
    <text evidence="2">Belongs to the cytochrome ubiquinol oxidase subunit 2 family.</text>
</comment>
<dbReference type="EMBL" id="CP051685">
    <property type="protein sequence ID" value="QJD99869.1"/>
    <property type="molecule type" value="Genomic_DNA"/>
</dbReference>
<evidence type="ECO:0000313" key="13">
    <source>
        <dbReference type="EMBL" id="QJD99869.1"/>
    </source>
</evidence>
<evidence type="ECO:0000256" key="5">
    <source>
        <dbReference type="ARBA" id="ARBA00022617"/>
    </source>
</evidence>
<dbReference type="PANTHER" id="PTHR43141">
    <property type="entry name" value="CYTOCHROME BD2 SUBUNIT II"/>
    <property type="match status" value="1"/>
</dbReference>
<keyword evidence="7" id="KW-0479">Metal-binding</keyword>
<evidence type="ECO:0000256" key="10">
    <source>
        <dbReference type="ARBA" id="ARBA00023004"/>
    </source>
</evidence>
<evidence type="ECO:0000256" key="11">
    <source>
        <dbReference type="ARBA" id="ARBA00023136"/>
    </source>
</evidence>
<feature type="transmembrane region" description="Helical" evidence="12">
    <location>
        <begin position="265"/>
        <end position="286"/>
    </location>
</feature>
<dbReference type="PANTHER" id="PTHR43141:SF5">
    <property type="entry name" value="CYTOCHROME BD-I UBIQUINOL OXIDASE SUBUNIT 2"/>
    <property type="match status" value="1"/>
</dbReference>
<organism evidence="13 14">
    <name type="scientific">Massilia forsythiae</name>
    <dbReference type="NCBI Taxonomy" id="2728020"/>
    <lineage>
        <taxon>Bacteria</taxon>
        <taxon>Pseudomonadati</taxon>
        <taxon>Pseudomonadota</taxon>
        <taxon>Betaproteobacteria</taxon>
        <taxon>Burkholderiales</taxon>
        <taxon>Oxalobacteraceae</taxon>
        <taxon>Telluria group</taxon>
        <taxon>Massilia</taxon>
    </lineage>
</organism>
<keyword evidence="3" id="KW-0813">Transport</keyword>
<keyword evidence="9 12" id="KW-1133">Transmembrane helix</keyword>
<dbReference type="GO" id="GO:0019646">
    <property type="term" value="P:aerobic electron transport chain"/>
    <property type="evidence" value="ECO:0007669"/>
    <property type="project" value="TreeGrafter"/>
</dbReference>
<dbReference type="RefSeq" id="WP_169434818.1">
    <property type="nucleotide sequence ID" value="NZ_CP051685.1"/>
</dbReference>
<feature type="transmembrane region" description="Helical" evidence="12">
    <location>
        <begin position="204"/>
        <end position="224"/>
    </location>
</feature>
<keyword evidence="6 12" id="KW-0812">Transmembrane</keyword>
<keyword evidence="4" id="KW-1003">Cell membrane</keyword>
<dbReference type="PIRSF" id="PIRSF000267">
    <property type="entry name" value="Cyt_oxidse_sub2"/>
    <property type="match status" value="1"/>
</dbReference>
<name>A0A7Z2VVV7_9BURK</name>
<accession>A0A7Z2VVV7</accession>
<dbReference type="InterPro" id="IPR003317">
    <property type="entry name" value="Cyt-d_oxidase_su2"/>
</dbReference>
<dbReference type="KEGG" id="mfy:HH212_07405"/>
<proteinExistence type="inferred from homology"/>
<feature type="transmembrane region" description="Helical" evidence="12">
    <location>
        <begin position="340"/>
        <end position="360"/>
    </location>
</feature>
<gene>
    <name evidence="13" type="primary">cydB</name>
    <name evidence="13" type="ORF">HH212_07405</name>
</gene>
<keyword evidence="10" id="KW-0408">Iron</keyword>
<evidence type="ECO:0000256" key="7">
    <source>
        <dbReference type="ARBA" id="ARBA00022723"/>
    </source>
</evidence>
<keyword evidence="5" id="KW-0349">Heme</keyword>
<feature type="transmembrane region" description="Helical" evidence="12">
    <location>
        <begin position="162"/>
        <end position="183"/>
    </location>
</feature>
<feature type="transmembrane region" description="Helical" evidence="12">
    <location>
        <begin position="120"/>
        <end position="142"/>
    </location>
</feature>
<comment type="subcellular location">
    <subcellularLocation>
        <location evidence="1">Cell membrane</location>
        <topology evidence="1">Multi-pass membrane protein</topology>
    </subcellularLocation>
</comment>
<evidence type="ECO:0000256" key="2">
    <source>
        <dbReference type="ARBA" id="ARBA00007543"/>
    </source>
</evidence>
<evidence type="ECO:0000313" key="14">
    <source>
        <dbReference type="Proteomes" id="UP000502415"/>
    </source>
</evidence>
<keyword evidence="11 12" id="KW-0472">Membrane</keyword>
<keyword evidence="8" id="KW-0249">Electron transport</keyword>
<dbReference type="GO" id="GO:0016682">
    <property type="term" value="F:oxidoreductase activity, acting on diphenols and related substances as donors, oxygen as acceptor"/>
    <property type="evidence" value="ECO:0007669"/>
    <property type="project" value="TreeGrafter"/>
</dbReference>
<dbReference type="NCBIfam" id="TIGR00203">
    <property type="entry name" value="cydB"/>
    <property type="match status" value="1"/>
</dbReference>
<evidence type="ECO:0000256" key="8">
    <source>
        <dbReference type="ARBA" id="ARBA00022982"/>
    </source>
</evidence>
<dbReference type="Proteomes" id="UP000502415">
    <property type="component" value="Chromosome"/>
</dbReference>
<evidence type="ECO:0000256" key="9">
    <source>
        <dbReference type="ARBA" id="ARBA00022989"/>
    </source>
</evidence>
<dbReference type="GO" id="GO:0005886">
    <property type="term" value="C:plasma membrane"/>
    <property type="evidence" value="ECO:0007669"/>
    <property type="project" value="UniProtKB-SubCell"/>
</dbReference>
<dbReference type="GO" id="GO:0046872">
    <property type="term" value="F:metal ion binding"/>
    <property type="evidence" value="ECO:0007669"/>
    <property type="project" value="UniProtKB-KW"/>
</dbReference>
<dbReference type="GO" id="GO:0070069">
    <property type="term" value="C:cytochrome complex"/>
    <property type="evidence" value="ECO:0007669"/>
    <property type="project" value="TreeGrafter"/>
</dbReference>
<feature type="transmembrane region" description="Helical" evidence="12">
    <location>
        <begin position="78"/>
        <end position="100"/>
    </location>
</feature>
<evidence type="ECO:0000256" key="1">
    <source>
        <dbReference type="ARBA" id="ARBA00004651"/>
    </source>
</evidence>
<dbReference type="GO" id="GO:0009055">
    <property type="term" value="F:electron transfer activity"/>
    <property type="evidence" value="ECO:0007669"/>
    <property type="project" value="TreeGrafter"/>
</dbReference>
<feature type="transmembrane region" description="Helical" evidence="12">
    <location>
        <begin position="298"/>
        <end position="320"/>
    </location>
</feature>
<sequence length="380" mass="41962">MLFDYETYKLIWWCFVGVLLLGFALTDGFDFGVGIGLPFLGRTDTERRIIINAIGPTWEGNQTWLVTAGGALFAAWPLVYAAAFSGFYVAMLLCLFALFFRPVGFDYRNKIADPRWRNTWDWALFVGGFVPPIIFGVAFGNLLQGVPFRYDDMLRLEYMGNFFQLLNPFGLLCGVLSLSMLSMHGATYLLHKTEGAVAERARRMAIGSALLAVLLFVLGGVWIANGIEGYRIVSMPDANSVFLPAAKDVTRASGAWMDNFNRWPLLWSLPAMGVAGGLMAGLFSAARRSLPAFLSSGVAVSGVVLTAGAAMFPFVMPSSLLPAHSLTAWDAVSSHRTLSVMFWVVIVMLPIVILYTGWVYRVMRGKVTHQHIHDNQHTAY</sequence>
<evidence type="ECO:0000256" key="3">
    <source>
        <dbReference type="ARBA" id="ARBA00022448"/>
    </source>
</evidence>
<evidence type="ECO:0000256" key="4">
    <source>
        <dbReference type="ARBA" id="ARBA00022475"/>
    </source>
</evidence>